<dbReference type="GO" id="GO:0052699">
    <property type="term" value="P:ergothioneine biosynthetic process"/>
    <property type="evidence" value="ECO:0007669"/>
    <property type="project" value="InterPro"/>
</dbReference>
<accession>A0A378HZ50</accession>
<dbReference type="NCBIfam" id="TIGR03440">
    <property type="entry name" value="egtB_TIGR03440"/>
    <property type="match status" value="1"/>
</dbReference>
<evidence type="ECO:0000256" key="1">
    <source>
        <dbReference type="ARBA" id="ARBA00023002"/>
    </source>
</evidence>
<evidence type="ECO:0000256" key="2">
    <source>
        <dbReference type="ARBA" id="ARBA00023004"/>
    </source>
</evidence>
<dbReference type="InterPro" id="IPR042095">
    <property type="entry name" value="SUMF_sf"/>
</dbReference>
<dbReference type="Pfam" id="PF12867">
    <property type="entry name" value="DinB_2"/>
    <property type="match status" value="1"/>
</dbReference>
<sequence length="433" mass="50547">MQLNQKIDYTEEIDRDELAHFFQSVRQQTESLCHSLIIEDYVIQGMPDVSPPKWHLAHTTWFFETFILANLKNYQAFNPSYHHLFNSYYLGINNPYPRCNRGLLSRPAVEEIYSYRQHVDNLILNVINQATYNDLKKIHSLISLGLAHEQQHQELLLMDIKYNFSLHSEPTTYFKPKNSFKLSSANLPMTFTEVAGSVFTMGYQGQSFCFDNELPSHQKLVADYAIANRLVTNGEYLDFILAGGYKNPVLWLSDGWTWVQNNAITQPLYWVFMDNLWYEFSLLGLRPLNLGDPVAHISYFEADAYARWQCCRLPTEEEWEYFVTHNQLLLTGNFLEQGIYHPQPVTAPNKAHGVSQFFGDLWEWTASPYSAYPQYKPFAGSIGEYNGKFMNNQYVLRGGCCITPQAHIRKTYRNFYQPEKRWQFSGIRLARDC</sequence>
<gene>
    <name evidence="6" type="primary">egtB</name>
    <name evidence="6" type="ORF">NCTC13315_00723</name>
</gene>
<evidence type="ECO:0000259" key="4">
    <source>
        <dbReference type="Pfam" id="PF03781"/>
    </source>
</evidence>
<dbReference type="InterPro" id="IPR024775">
    <property type="entry name" value="DinB-like"/>
</dbReference>
<dbReference type="GO" id="GO:0032259">
    <property type="term" value="P:methylation"/>
    <property type="evidence" value="ECO:0007669"/>
    <property type="project" value="UniProtKB-KW"/>
</dbReference>
<organism evidence="6 7">
    <name type="scientific">Legionella beliardensis</name>
    <dbReference type="NCBI Taxonomy" id="91822"/>
    <lineage>
        <taxon>Bacteria</taxon>
        <taxon>Pseudomonadati</taxon>
        <taxon>Pseudomonadota</taxon>
        <taxon>Gammaproteobacteria</taxon>
        <taxon>Legionellales</taxon>
        <taxon>Legionellaceae</taxon>
        <taxon>Legionella</taxon>
    </lineage>
</organism>
<dbReference type="Proteomes" id="UP000254968">
    <property type="component" value="Unassembled WGS sequence"/>
</dbReference>
<feature type="domain" description="DinB-like" evidence="5">
    <location>
        <begin position="23"/>
        <end position="154"/>
    </location>
</feature>
<dbReference type="PANTHER" id="PTHR23150:SF36">
    <property type="entry name" value="HERCYNINE OXYGENASE"/>
    <property type="match status" value="1"/>
</dbReference>
<dbReference type="GO" id="GO:0016491">
    <property type="term" value="F:oxidoreductase activity"/>
    <property type="evidence" value="ECO:0007669"/>
    <property type="project" value="UniProtKB-KW"/>
</dbReference>
<protein>
    <submittedName>
        <fullName evidence="6">Methyltransferase</fullName>
        <ecNumber evidence="6">1.8.-.-</ecNumber>
    </submittedName>
</protein>
<evidence type="ECO:0000259" key="5">
    <source>
        <dbReference type="Pfam" id="PF12867"/>
    </source>
</evidence>
<evidence type="ECO:0000256" key="3">
    <source>
        <dbReference type="ARBA" id="ARBA00037882"/>
    </source>
</evidence>
<dbReference type="RefSeq" id="WP_207385174.1">
    <property type="nucleotide sequence ID" value="NZ_CAAAHO010000001.1"/>
</dbReference>
<dbReference type="AlphaFoldDB" id="A0A378HZ50"/>
<dbReference type="PANTHER" id="PTHR23150">
    <property type="entry name" value="SULFATASE MODIFYING FACTOR 1, 2"/>
    <property type="match status" value="1"/>
</dbReference>
<keyword evidence="2" id="KW-0408">Iron</keyword>
<evidence type="ECO:0000313" key="7">
    <source>
        <dbReference type="Proteomes" id="UP000254968"/>
    </source>
</evidence>
<dbReference type="InterPro" id="IPR051043">
    <property type="entry name" value="Sulfatase_Mod_Factor_Kinase"/>
</dbReference>
<dbReference type="Gene3D" id="3.90.1580.10">
    <property type="entry name" value="paralog of FGE (formylglycine-generating enzyme)"/>
    <property type="match status" value="1"/>
</dbReference>
<dbReference type="Pfam" id="PF03781">
    <property type="entry name" value="FGE-sulfatase"/>
    <property type="match status" value="1"/>
</dbReference>
<name>A0A378HZ50_9GAMM</name>
<proteinExistence type="predicted"/>
<keyword evidence="7" id="KW-1185">Reference proteome</keyword>
<dbReference type="InterPro" id="IPR005532">
    <property type="entry name" value="SUMF_dom"/>
</dbReference>
<dbReference type="InterPro" id="IPR016187">
    <property type="entry name" value="CTDL_fold"/>
</dbReference>
<dbReference type="GO" id="GO:0008168">
    <property type="term" value="F:methyltransferase activity"/>
    <property type="evidence" value="ECO:0007669"/>
    <property type="project" value="UniProtKB-KW"/>
</dbReference>
<comment type="pathway">
    <text evidence="3">Amino-acid biosynthesis; ergothioneine biosynthesis.</text>
</comment>
<feature type="domain" description="Sulfatase-modifying factor enzyme-like" evidence="4">
    <location>
        <begin position="194"/>
        <end position="431"/>
    </location>
</feature>
<evidence type="ECO:0000313" key="6">
    <source>
        <dbReference type="EMBL" id="STX28199.1"/>
    </source>
</evidence>
<keyword evidence="6" id="KW-0489">Methyltransferase</keyword>
<keyword evidence="6" id="KW-0808">Transferase</keyword>
<reference evidence="6 7" key="1">
    <citation type="submission" date="2018-06" db="EMBL/GenBank/DDBJ databases">
        <authorList>
            <consortium name="Pathogen Informatics"/>
            <person name="Doyle S."/>
        </authorList>
    </citation>
    <scope>NUCLEOTIDE SEQUENCE [LARGE SCALE GENOMIC DNA]</scope>
    <source>
        <strain evidence="6 7">NCTC13315</strain>
    </source>
</reference>
<dbReference type="SUPFAM" id="SSF56436">
    <property type="entry name" value="C-type lectin-like"/>
    <property type="match status" value="1"/>
</dbReference>
<keyword evidence="1 6" id="KW-0560">Oxidoreductase</keyword>
<dbReference type="EMBL" id="UGNV01000001">
    <property type="protein sequence ID" value="STX28199.1"/>
    <property type="molecule type" value="Genomic_DNA"/>
</dbReference>
<dbReference type="EC" id="1.8.-.-" evidence="6"/>
<dbReference type="InterPro" id="IPR017806">
    <property type="entry name" value="EgtB"/>
</dbReference>